<evidence type="ECO:0000313" key="2">
    <source>
        <dbReference type="Proteomes" id="UP000608450"/>
    </source>
</evidence>
<evidence type="ECO:0008006" key="3">
    <source>
        <dbReference type="Google" id="ProtNLM"/>
    </source>
</evidence>
<dbReference type="SUPFAM" id="SSF82171">
    <property type="entry name" value="DPP6 N-terminal domain-like"/>
    <property type="match status" value="1"/>
</dbReference>
<name>A0ABS0KPP3_PSENT</name>
<organism evidence="1 2">
    <name type="scientific">Pseudomonas nitroreducens</name>
    <dbReference type="NCBI Taxonomy" id="46680"/>
    <lineage>
        <taxon>Bacteria</taxon>
        <taxon>Pseudomonadati</taxon>
        <taxon>Pseudomonadota</taxon>
        <taxon>Gammaproteobacteria</taxon>
        <taxon>Pseudomonadales</taxon>
        <taxon>Pseudomonadaceae</taxon>
        <taxon>Pseudomonas</taxon>
    </lineage>
</organism>
<sequence length="178" mass="18129">MATIEHLIKGEGAPTMAPPAVGAHYIDTTGRKTYIATGRESAADWGEALATGATGGGGGAGGDVLPILAASGFQYAGQAAVQVDFAGIAGGATLGVPDLKAFDLLLTGANIDPDGRHLLIQGQGDALQSVWAPDASTLVTSAHEDGNVRIEVGKGEALYRVIRTGGTLNLYRLGEWPY</sequence>
<accession>A0ABS0KPP3</accession>
<proteinExistence type="predicted"/>
<dbReference type="EMBL" id="JADTFC010000061">
    <property type="protein sequence ID" value="MBG6289986.1"/>
    <property type="molecule type" value="Genomic_DNA"/>
</dbReference>
<comment type="caution">
    <text evidence="1">The sequence shown here is derived from an EMBL/GenBank/DDBJ whole genome shotgun (WGS) entry which is preliminary data.</text>
</comment>
<protein>
    <recommendedName>
        <fullName evidence="3">Phage tail protein</fullName>
    </recommendedName>
</protein>
<keyword evidence="2" id="KW-1185">Reference proteome</keyword>
<dbReference type="Proteomes" id="UP000608450">
    <property type="component" value="Unassembled WGS sequence"/>
</dbReference>
<dbReference type="RefSeq" id="WP_196913253.1">
    <property type="nucleotide sequence ID" value="NZ_JADTFC010000061.1"/>
</dbReference>
<reference evidence="1 2" key="1">
    <citation type="submission" date="2020-11" db="EMBL/GenBank/DDBJ databases">
        <title>Enhanced detection system for hospital associated transmission using whole genome sequencing surveillance.</title>
        <authorList>
            <person name="Harrison L.H."/>
            <person name="Van Tyne D."/>
            <person name="Marsh J.W."/>
            <person name="Griffith M.P."/>
            <person name="Snyder D.J."/>
            <person name="Cooper V.S."/>
            <person name="Mustapha M."/>
        </authorList>
    </citation>
    <scope>NUCLEOTIDE SEQUENCE [LARGE SCALE GENOMIC DNA]</scope>
    <source>
        <strain evidence="1 2">PSA00705</strain>
    </source>
</reference>
<evidence type="ECO:0000313" key="1">
    <source>
        <dbReference type="EMBL" id="MBG6289986.1"/>
    </source>
</evidence>
<gene>
    <name evidence="1" type="ORF">I5I61_21235</name>
</gene>